<dbReference type="PANTHER" id="PTHR42885">
    <property type="entry name" value="HISTIDINOL-PHOSPHATE AMINOTRANSFERASE-RELATED"/>
    <property type="match status" value="1"/>
</dbReference>
<gene>
    <name evidence="12 14" type="primary">hisC</name>
    <name evidence="14" type="ORF">H7U12_08585</name>
</gene>
<dbReference type="Proteomes" id="UP000659698">
    <property type="component" value="Unassembled WGS sequence"/>
</dbReference>
<reference evidence="14 15" key="1">
    <citation type="journal article" date="2019" name="Int. J. Syst. Evol. Microbiol.">
        <title>Rufibacter sediminis sp. nov., isolated from freshwater lake sediment.</title>
        <authorList>
            <person name="Qu J.H."/>
            <person name="Zhang L.J."/>
            <person name="Fu Y.H."/>
            <person name="Li H.F."/>
        </authorList>
    </citation>
    <scope>NUCLEOTIDE SEQUENCE [LARGE SCALE GENOMIC DNA]</scope>
    <source>
        <strain evidence="14 15">H-1</strain>
    </source>
</reference>
<evidence type="ECO:0000313" key="15">
    <source>
        <dbReference type="Proteomes" id="UP000659698"/>
    </source>
</evidence>
<feature type="domain" description="Aminotransferase class I/classII large" evidence="13">
    <location>
        <begin position="46"/>
        <end position="345"/>
    </location>
</feature>
<comment type="catalytic activity">
    <reaction evidence="11 12">
        <text>L-histidinol phosphate + 2-oxoglutarate = 3-(imidazol-4-yl)-2-oxopropyl phosphate + L-glutamate</text>
        <dbReference type="Rhea" id="RHEA:23744"/>
        <dbReference type="ChEBI" id="CHEBI:16810"/>
        <dbReference type="ChEBI" id="CHEBI:29985"/>
        <dbReference type="ChEBI" id="CHEBI:57766"/>
        <dbReference type="ChEBI" id="CHEBI:57980"/>
        <dbReference type="EC" id="2.6.1.9"/>
    </reaction>
</comment>
<proteinExistence type="inferred from homology"/>
<dbReference type="InterPro" id="IPR005861">
    <property type="entry name" value="HisP_aminotrans"/>
</dbReference>
<dbReference type="PANTHER" id="PTHR42885:SF2">
    <property type="entry name" value="HISTIDINOL-PHOSPHATE AMINOTRANSFERASE"/>
    <property type="match status" value="1"/>
</dbReference>
<evidence type="ECO:0000313" key="14">
    <source>
        <dbReference type="EMBL" id="MBC3539736.1"/>
    </source>
</evidence>
<feature type="modified residue" description="N6-(pyridoxal phosphate)lysine" evidence="12">
    <location>
        <position position="210"/>
    </location>
</feature>
<keyword evidence="7 12" id="KW-0028">Amino-acid biosynthesis</keyword>
<evidence type="ECO:0000259" key="13">
    <source>
        <dbReference type="Pfam" id="PF00155"/>
    </source>
</evidence>
<organism evidence="14 15">
    <name type="scientific">Rufibacter sediminis</name>
    <dbReference type="NCBI Taxonomy" id="2762756"/>
    <lineage>
        <taxon>Bacteria</taxon>
        <taxon>Pseudomonadati</taxon>
        <taxon>Bacteroidota</taxon>
        <taxon>Cytophagia</taxon>
        <taxon>Cytophagales</taxon>
        <taxon>Hymenobacteraceae</taxon>
        <taxon>Rufibacter</taxon>
    </lineage>
</organism>
<dbReference type="InterPro" id="IPR004839">
    <property type="entry name" value="Aminotransferase_I/II_large"/>
</dbReference>
<evidence type="ECO:0000256" key="11">
    <source>
        <dbReference type="ARBA" id="ARBA00047481"/>
    </source>
</evidence>
<evidence type="ECO:0000256" key="5">
    <source>
        <dbReference type="ARBA" id="ARBA00011738"/>
    </source>
</evidence>
<dbReference type="NCBIfam" id="TIGR01141">
    <property type="entry name" value="hisC"/>
    <property type="match status" value="1"/>
</dbReference>
<dbReference type="EC" id="2.6.1.9" evidence="12"/>
<dbReference type="Gene3D" id="3.40.640.10">
    <property type="entry name" value="Type I PLP-dependent aspartate aminotransferase-like (Major domain)"/>
    <property type="match status" value="1"/>
</dbReference>
<dbReference type="RefSeq" id="WP_186636009.1">
    <property type="nucleotide sequence ID" value="NZ_JACOAF010000021.1"/>
</dbReference>
<evidence type="ECO:0000256" key="2">
    <source>
        <dbReference type="ARBA" id="ARBA00005011"/>
    </source>
</evidence>
<dbReference type="PROSITE" id="PS00599">
    <property type="entry name" value="AA_TRANSFER_CLASS_2"/>
    <property type="match status" value="1"/>
</dbReference>
<comment type="pathway">
    <text evidence="2 12">Amino-acid biosynthesis; L-histidine biosynthesis; L-histidine from 5-phospho-alpha-D-ribose 1-diphosphate: step 7/9.</text>
</comment>
<sequence length="354" mass="39418">MFSIQTFIRPHLLSLKPYSSARDEFEGEASVYLDANENNLGSLAGGVDYNRYPDPYQKTIKEKLSKLKGVRPEQIFIGNGSDEAIDLLVRLVCEPGKDEVLLLPPTYGMYEVSANIHHIGIQRVPLDEHFQPVFEKIAEKQTERTKILFLCSPNNPTGNSLAPNTVEKLIRSFNGLVVVDEAYIDFTDTPSWSTRLDEFPNLVVLQTLSKAWGMAGLRLGMAFASPEIIGFLNKIKPPYNINAVTQELVSEALDKTAQLGDMLDVIIQERTRLMEAFATLPLMEKVYPSDANFVLVQVPNANDLYGYLLKRGVVVRNRSTQPGCANCVRITVGTPPENDHLLEALQTYAAQNSA</sequence>
<keyword evidence="10 12" id="KW-0368">Histidine biosynthesis</keyword>
<comment type="subunit">
    <text evidence="5 12">Homodimer.</text>
</comment>
<dbReference type="Pfam" id="PF00155">
    <property type="entry name" value="Aminotran_1_2"/>
    <property type="match status" value="1"/>
</dbReference>
<dbReference type="InterPro" id="IPR015424">
    <property type="entry name" value="PyrdxlP-dep_Trfase"/>
</dbReference>
<dbReference type="InterPro" id="IPR001917">
    <property type="entry name" value="Aminotrans_II_pyridoxalP_BS"/>
</dbReference>
<keyword evidence="9 12" id="KW-0663">Pyridoxal phosphate</keyword>
<evidence type="ECO:0000256" key="6">
    <source>
        <dbReference type="ARBA" id="ARBA00022576"/>
    </source>
</evidence>
<dbReference type="EMBL" id="JACOAF010000021">
    <property type="protein sequence ID" value="MBC3539736.1"/>
    <property type="molecule type" value="Genomic_DNA"/>
</dbReference>
<evidence type="ECO:0000256" key="9">
    <source>
        <dbReference type="ARBA" id="ARBA00022898"/>
    </source>
</evidence>
<dbReference type="Gene3D" id="3.90.1150.10">
    <property type="entry name" value="Aspartate Aminotransferase, domain 1"/>
    <property type="match status" value="1"/>
</dbReference>
<keyword evidence="8 12" id="KW-0808">Transferase</keyword>
<evidence type="ECO:0000256" key="10">
    <source>
        <dbReference type="ARBA" id="ARBA00023102"/>
    </source>
</evidence>
<accession>A0ABR6VT19</accession>
<evidence type="ECO:0000256" key="7">
    <source>
        <dbReference type="ARBA" id="ARBA00022605"/>
    </source>
</evidence>
<evidence type="ECO:0000256" key="3">
    <source>
        <dbReference type="ARBA" id="ARBA00005189"/>
    </source>
</evidence>
<dbReference type="GO" id="GO:0004400">
    <property type="term" value="F:histidinol-phosphate transaminase activity"/>
    <property type="evidence" value="ECO:0007669"/>
    <property type="project" value="UniProtKB-EC"/>
</dbReference>
<protein>
    <recommendedName>
        <fullName evidence="12">Histidinol-phosphate aminotransferase</fullName>
        <ecNumber evidence="12">2.6.1.9</ecNumber>
    </recommendedName>
    <alternativeName>
        <fullName evidence="12">Imidazole acetol-phosphate transaminase</fullName>
    </alternativeName>
</protein>
<keyword evidence="15" id="KW-1185">Reference proteome</keyword>
<dbReference type="SUPFAM" id="SSF53383">
    <property type="entry name" value="PLP-dependent transferases"/>
    <property type="match status" value="1"/>
</dbReference>
<evidence type="ECO:0000256" key="12">
    <source>
        <dbReference type="HAMAP-Rule" id="MF_01023"/>
    </source>
</evidence>
<evidence type="ECO:0000256" key="8">
    <source>
        <dbReference type="ARBA" id="ARBA00022679"/>
    </source>
</evidence>
<comment type="pathway">
    <text evidence="3">Lipid metabolism.</text>
</comment>
<dbReference type="CDD" id="cd00609">
    <property type="entry name" value="AAT_like"/>
    <property type="match status" value="1"/>
</dbReference>
<comment type="similarity">
    <text evidence="4 12">Belongs to the class-II pyridoxal-phosphate-dependent aminotransferase family. Histidinol-phosphate aminotransferase subfamily.</text>
</comment>
<keyword evidence="6 12" id="KW-0032">Aminotransferase</keyword>
<dbReference type="InterPro" id="IPR015421">
    <property type="entry name" value="PyrdxlP-dep_Trfase_major"/>
</dbReference>
<dbReference type="HAMAP" id="MF_01023">
    <property type="entry name" value="HisC_aminotrans_2"/>
    <property type="match status" value="1"/>
</dbReference>
<evidence type="ECO:0000256" key="4">
    <source>
        <dbReference type="ARBA" id="ARBA00007970"/>
    </source>
</evidence>
<dbReference type="InterPro" id="IPR015422">
    <property type="entry name" value="PyrdxlP-dep_Trfase_small"/>
</dbReference>
<comment type="cofactor">
    <cofactor evidence="1 12">
        <name>pyridoxal 5'-phosphate</name>
        <dbReference type="ChEBI" id="CHEBI:597326"/>
    </cofactor>
</comment>
<name>A0ABR6VT19_9BACT</name>
<evidence type="ECO:0000256" key="1">
    <source>
        <dbReference type="ARBA" id="ARBA00001933"/>
    </source>
</evidence>
<comment type="caution">
    <text evidence="14">The sequence shown here is derived from an EMBL/GenBank/DDBJ whole genome shotgun (WGS) entry which is preliminary data.</text>
</comment>